<dbReference type="OrthoDB" id="6192216at2"/>
<evidence type="ECO:0000313" key="2">
    <source>
        <dbReference type="Proteomes" id="UP000232693"/>
    </source>
</evidence>
<keyword evidence="2" id="KW-1185">Reference proteome</keyword>
<dbReference type="KEGG" id="kpd:CW740_10970"/>
<dbReference type="AlphaFoldDB" id="A0A2K9B0T8"/>
<dbReference type="Proteomes" id="UP000232693">
    <property type="component" value="Chromosome"/>
</dbReference>
<organism evidence="1 2">
    <name type="scientific">Kangiella profundi</name>
    <dbReference type="NCBI Taxonomy" id="1561924"/>
    <lineage>
        <taxon>Bacteria</taxon>
        <taxon>Pseudomonadati</taxon>
        <taxon>Pseudomonadota</taxon>
        <taxon>Gammaproteobacteria</taxon>
        <taxon>Kangiellales</taxon>
        <taxon>Kangiellaceae</taxon>
        <taxon>Kangiella</taxon>
    </lineage>
</organism>
<name>A0A2K9B0T8_9GAMM</name>
<dbReference type="RefSeq" id="WP_106647538.1">
    <property type="nucleotide sequence ID" value="NZ_BMGO01000001.1"/>
</dbReference>
<accession>A0A2K9B0T8</accession>
<proteinExistence type="predicted"/>
<evidence type="ECO:0000313" key="1">
    <source>
        <dbReference type="EMBL" id="AUD79739.1"/>
    </source>
</evidence>
<reference evidence="1 2" key="1">
    <citation type="submission" date="2017-12" db="EMBL/GenBank/DDBJ databases">
        <title>Kangiella profundi FT102 completed genome.</title>
        <authorList>
            <person name="Xu J."/>
            <person name="Wang J."/>
            <person name="Lu Y."/>
        </authorList>
    </citation>
    <scope>NUCLEOTIDE SEQUENCE [LARGE SCALE GENOMIC DNA]</scope>
    <source>
        <strain evidence="1 2">FT102</strain>
    </source>
</reference>
<sequence length="284" mass="31728">MSEEILTPADMGFAEFVAKLISEVFDAVVTSQAEQEEKLLEIKELVNQPEELFVDNLLQDDLFLDQIDRMLSSYFPADNDKNIHAIFEGAPYKVKKGNSSESPAILEQLGLDLSDSESAKKNKFTNNDVLAIYRAAARPFAQQKRQAMINAIEHGFSNIIVDSGKINAKFTFNTSVEREETEEDPTPSNGNAAKPKPKPKAKKAVLDKRIKLKDSLRKSIIDKQTFDTRSRLVSNPNLKATILKPTLAKDIKVAIKPANNRDPQASTTTANIYSEIELNFKSIR</sequence>
<gene>
    <name evidence="1" type="ORF">CW740_10970</name>
</gene>
<protein>
    <submittedName>
        <fullName evidence="1">Uncharacterized protein</fullName>
    </submittedName>
</protein>
<dbReference type="EMBL" id="CP025120">
    <property type="protein sequence ID" value="AUD79739.1"/>
    <property type="molecule type" value="Genomic_DNA"/>
</dbReference>